<dbReference type="Proteomes" id="UP001209878">
    <property type="component" value="Unassembled WGS sequence"/>
</dbReference>
<organism evidence="2 3">
    <name type="scientific">Ridgeia piscesae</name>
    <name type="common">Tubeworm</name>
    <dbReference type="NCBI Taxonomy" id="27915"/>
    <lineage>
        <taxon>Eukaryota</taxon>
        <taxon>Metazoa</taxon>
        <taxon>Spiralia</taxon>
        <taxon>Lophotrochozoa</taxon>
        <taxon>Annelida</taxon>
        <taxon>Polychaeta</taxon>
        <taxon>Sedentaria</taxon>
        <taxon>Canalipalpata</taxon>
        <taxon>Sabellida</taxon>
        <taxon>Siboglinidae</taxon>
        <taxon>Ridgeia</taxon>
    </lineage>
</organism>
<feature type="compositionally biased region" description="Low complexity" evidence="1">
    <location>
        <begin position="246"/>
        <end position="256"/>
    </location>
</feature>
<sequence length="371" mass="41788">MAYYTDVVFNKLRVSDSNQSNYHTVYNGISANTWLTPIGVAQKRNARKLQKNQAWPLAEELKVTLCERARSANAVLGRRHFELERQEISTDEVLEGTRVTPGSRNRPRPVTAMHLLQKQNPWRVPQRPHTSACNKPLSVRIKRMTSLAATANDDSTDELPNVSVTPLLSTNRANCRKTPASRRCVSATDVRQNKTILNDYTLSFRTIAAMNEAYSSRLTPAVSVTSSYDTSATTRDQEYPPSRRTSANSNSNSSSAIEQEALKTPRNRFDVAPTVKPRETRSGPSGLKPLLYSEDCAIQHSAGCPYMCKGCFRACLASDNYVDEAEKEVTAPVKYRRHYKPRVHFADQRNRRHLYVVEKELPVPRDCVDAV</sequence>
<feature type="region of interest" description="Disordered" evidence="1">
    <location>
        <begin position="226"/>
        <end position="286"/>
    </location>
</feature>
<proteinExistence type="predicted"/>
<protein>
    <submittedName>
        <fullName evidence="2">Uncharacterized protein</fullName>
    </submittedName>
</protein>
<dbReference type="AlphaFoldDB" id="A0AAD9N655"/>
<evidence type="ECO:0000256" key="1">
    <source>
        <dbReference type="SAM" id="MobiDB-lite"/>
    </source>
</evidence>
<gene>
    <name evidence="2" type="ORF">NP493_1792g00010</name>
</gene>
<reference evidence="2" key="1">
    <citation type="journal article" date="2023" name="Mol. Biol. Evol.">
        <title>Third-Generation Sequencing Reveals the Adaptive Role of the Epigenome in Three Deep-Sea Polychaetes.</title>
        <authorList>
            <person name="Perez M."/>
            <person name="Aroh O."/>
            <person name="Sun Y."/>
            <person name="Lan Y."/>
            <person name="Juniper S.K."/>
            <person name="Young C.R."/>
            <person name="Angers B."/>
            <person name="Qian P.Y."/>
        </authorList>
    </citation>
    <scope>NUCLEOTIDE SEQUENCE</scope>
    <source>
        <strain evidence="2">R07B-5</strain>
    </source>
</reference>
<comment type="caution">
    <text evidence="2">The sequence shown here is derived from an EMBL/GenBank/DDBJ whole genome shotgun (WGS) entry which is preliminary data.</text>
</comment>
<evidence type="ECO:0000313" key="3">
    <source>
        <dbReference type="Proteomes" id="UP001209878"/>
    </source>
</evidence>
<feature type="compositionally biased region" description="Basic and acidic residues" evidence="1">
    <location>
        <begin position="260"/>
        <end position="269"/>
    </location>
</feature>
<accession>A0AAD9N655</accession>
<dbReference type="EMBL" id="JAODUO010001791">
    <property type="protein sequence ID" value="KAK2158497.1"/>
    <property type="molecule type" value="Genomic_DNA"/>
</dbReference>
<name>A0AAD9N655_RIDPI</name>
<evidence type="ECO:0000313" key="2">
    <source>
        <dbReference type="EMBL" id="KAK2158497.1"/>
    </source>
</evidence>
<keyword evidence="3" id="KW-1185">Reference proteome</keyword>